<evidence type="ECO:0000313" key="2">
    <source>
        <dbReference type="Proteomes" id="UP000238196"/>
    </source>
</evidence>
<dbReference type="Proteomes" id="UP000238196">
    <property type="component" value="Unassembled WGS sequence"/>
</dbReference>
<reference evidence="1 2" key="1">
    <citation type="submission" date="2018-02" db="EMBL/GenBank/DDBJ databases">
        <title>novel marine gammaproteobacteria from coastal saline agro ecosystem.</title>
        <authorList>
            <person name="Krishnan R."/>
            <person name="Ramesh Kumar N."/>
        </authorList>
    </citation>
    <scope>NUCLEOTIDE SEQUENCE [LARGE SCALE GENOMIC DNA]</scope>
    <source>
        <strain evidence="1 2">228</strain>
    </source>
</reference>
<accession>A0A2S5KUX7</accession>
<comment type="caution">
    <text evidence="1">The sequence shown here is derived from an EMBL/GenBank/DDBJ whole genome shotgun (WGS) entry which is preliminary data.</text>
</comment>
<sequence length="65" mass="7200">MNYFDPLRQQYANLSGYSDDQLAELAPHVNSQCAGIEPVAQKGVLRRDLGAGVVQTRQPWGKRQG</sequence>
<evidence type="ECO:0000313" key="1">
    <source>
        <dbReference type="EMBL" id="PPC78667.1"/>
    </source>
</evidence>
<protein>
    <submittedName>
        <fullName evidence="1">Uncharacterized protein</fullName>
    </submittedName>
</protein>
<dbReference type="AlphaFoldDB" id="A0A2S5KUX7"/>
<gene>
    <name evidence="1" type="ORF">C4K68_03950</name>
</gene>
<dbReference type="EMBL" id="PRLP01000012">
    <property type="protein sequence ID" value="PPC78667.1"/>
    <property type="molecule type" value="Genomic_DNA"/>
</dbReference>
<name>A0A2S5KUX7_9PROT</name>
<proteinExistence type="predicted"/>
<organism evidence="1 2">
    <name type="scientific">Proteobacteria bacterium 228</name>
    <dbReference type="NCBI Taxonomy" id="2083153"/>
    <lineage>
        <taxon>Bacteria</taxon>
        <taxon>Pseudomonadati</taxon>
        <taxon>Pseudomonadota</taxon>
    </lineage>
</organism>